<dbReference type="SMART" id="SM00516">
    <property type="entry name" value="SEC14"/>
    <property type="match status" value="1"/>
</dbReference>
<dbReference type="KEGG" id="tpal:117639531"/>
<dbReference type="Pfam" id="PF03765">
    <property type="entry name" value="CRAL_TRIO_N"/>
    <property type="match status" value="1"/>
</dbReference>
<dbReference type="RefSeq" id="XP_034231180.1">
    <property type="nucleotide sequence ID" value="XM_034375289.1"/>
</dbReference>
<dbReference type="GeneID" id="117639531"/>
<dbReference type="AlphaFoldDB" id="A0A6P8Y461"/>
<dbReference type="PANTHER" id="PTHR10174:SF234">
    <property type="entry name" value="SD01558P"/>
    <property type="match status" value="1"/>
</dbReference>
<accession>A0A6P8Y461</accession>
<dbReference type="OrthoDB" id="440711at2759"/>
<reference evidence="3" key="1">
    <citation type="submission" date="2025-08" db="UniProtKB">
        <authorList>
            <consortium name="RefSeq"/>
        </authorList>
    </citation>
    <scope>IDENTIFICATION</scope>
    <source>
        <tissue evidence="3">Total insect</tissue>
    </source>
</reference>
<dbReference type="PRINTS" id="PR00180">
    <property type="entry name" value="CRETINALDHBP"/>
</dbReference>
<dbReference type="InterPro" id="IPR036865">
    <property type="entry name" value="CRAL-TRIO_dom_sf"/>
</dbReference>
<dbReference type="PANTHER" id="PTHR10174">
    <property type="entry name" value="ALPHA-TOCOPHEROL TRANSFER PROTEIN-RELATED"/>
    <property type="match status" value="1"/>
</dbReference>
<evidence type="ECO:0000313" key="3">
    <source>
        <dbReference type="RefSeq" id="XP_034231180.1"/>
    </source>
</evidence>
<dbReference type="SUPFAM" id="SSF52087">
    <property type="entry name" value="CRAL/TRIO domain"/>
    <property type="match status" value="1"/>
</dbReference>
<dbReference type="Proteomes" id="UP000515158">
    <property type="component" value="Unplaced"/>
</dbReference>
<dbReference type="Gene3D" id="1.10.8.20">
    <property type="entry name" value="N-terminal domain of phosphatidylinositol transfer protein sec14p"/>
    <property type="match status" value="1"/>
</dbReference>
<dbReference type="SMART" id="SM01100">
    <property type="entry name" value="CRAL_TRIO_N"/>
    <property type="match status" value="1"/>
</dbReference>
<sequence>MPAAASPELPRTEALRPALPDVLDDKVGLRLDEPDEKLKDYARKVLGETEEAKTRTLQELKDTIYERGEVTPYRMDDSFLLRFLRARSFNVERSHRLLKRYMRFKEQNPSYQKNVDPEGFSLIGESDVMTVLPYLDQHGRRILLYRIGNWDPSKVPIDDLFRATLIVLELGIMEPNAQIKGGVVIFDLQGIGLQHAWQVSPTIAAKVIQLLETSSPMQTQAIHILNESWVFDIIYGLFSPILADSALDKLYFHGSDLSSLHEHIDPDHLPKRYGGTRHEVSYTAWLEALRNKNVFRRELKNLGYKIDVDESLDEY</sequence>
<dbReference type="InterPro" id="IPR036273">
    <property type="entry name" value="CRAL/TRIO_N_dom_sf"/>
</dbReference>
<dbReference type="FunCoup" id="A0A6P8Y461">
    <property type="interactions" value="41"/>
</dbReference>
<dbReference type="InParanoid" id="A0A6P8Y461"/>
<dbReference type="InterPro" id="IPR001251">
    <property type="entry name" value="CRAL-TRIO_dom"/>
</dbReference>
<dbReference type="GO" id="GO:1902936">
    <property type="term" value="F:phosphatidylinositol bisphosphate binding"/>
    <property type="evidence" value="ECO:0007669"/>
    <property type="project" value="TreeGrafter"/>
</dbReference>
<feature type="domain" description="CRAL-TRIO" evidence="1">
    <location>
        <begin position="119"/>
        <end position="281"/>
    </location>
</feature>
<dbReference type="SUPFAM" id="SSF46938">
    <property type="entry name" value="CRAL/TRIO N-terminal domain"/>
    <property type="match status" value="1"/>
</dbReference>
<dbReference type="GO" id="GO:0016020">
    <property type="term" value="C:membrane"/>
    <property type="evidence" value="ECO:0007669"/>
    <property type="project" value="TreeGrafter"/>
</dbReference>
<evidence type="ECO:0000259" key="1">
    <source>
        <dbReference type="PROSITE" id="PS50191"/>
    </source>
</evidence>
<organism evidence="3">
    <name type="scientific">Thrips palmi</name>
    <name type="common">Melon thrips</name>
    <dbReference type="NCBI Taxonomy" id="161013"/>
    <lineage>
        <taxon>Eukaryota</taxon>
        <taxon>Metazoa</taxon>
        <taxon>Ecdysozoa</taxon>
        <taxon>Arthropoda</taxon>
        <taxon>Hexapoda</taxon>
        <taxon>Insecta</taxon>
        <taxon>Pterygota</taxon>
        <taxon>Neoptera</taxon>
        <taxon>Paraneoptera</taxon>
        <taxon>Thysanoptera</taxon>
        <taxon>Terebrantia</taxon>
        <taxon>Thripoidea</taxon>
        <taxon>Thripidae</taxon>
        <taxon>Thrips</taxon>
    </lineage>
</organism>
<dbReference type="Gene3D" id="3.40.525.10">
    <property type="entry name" value="CRAL-TRIO lipid binding domain"/>
    <property type="match status" value="1"/>
</dbReference>
<dbReference type="Gene3D" id="1.20.5.1200">
    <property type="entry name" value="Alpha-tocopherol transfer"/>
    <property type="match status" value="1"/>
</dbReference>
<name>A0A6P8Y461_THRPL</name>
<keyword evidence="2" id="KW-1185">Reference proteome</keyword>
<dbReference type="CDD" id="cd00170">
    <property type="entry name" value="SEC14"/>
    <property type="match status" value="1"/>
</dbReference>
<gene>
    <name evidence="3" type="primary">LOC117639531</name>
</gene>
<protein>
    <submittedName>
        <fullName evidence="3">Alpha-tocopherol transfer protein</fullName>
    </submittedName>
</protein>
<dbReference type="PROSITE" id="PS50191">
    <property type="entry name" value="CRAL_TRIO"/>
    <property type="match status" value="1"/>
</dbReference>
<evidence type="ECO:0000313" key="2">
    <source>
        <dbReference type="Proteomes" id="UP000515158"/>
    </source>
</evidence>
<proteinExistence type="predicted"/>
<dbReference type="Pfam" id="PF00650">
    <property type="entry name" value="CRAL_TRIO"/>
    <property type="match status" value="1"/>
</dbReference>
<dbReference type="InterPro" id="IPR011074">
    <property type="entry name" value="CRAL/TRIO_N_dom"/>
</dbReference>